<gene>
    <name evidence="2" type="ORF">ASIM_LOCUS11960</name>
</gene>
<reference evidence="2 3" key="1">
    <citation type="submission" date="2018-11" db="EMBL/GenBank/DDBJ databases">
        <authorList>
            <consortium name="Pathogen Informatics"/>
        </authorList>
    </citation>
    <scope>NUCLEOTIDE SEQUENCE [LARGE SCALE GENOMIC DNA]</scope>
</reference>
<keyword evidence="3" id="KW-1185">Reference proteome</keyword>
<feature type="compositionally biased region" description="Polar residues" evidence="1">
    <location>
        <begin position="9"/>
        <end position="44"/>
    </location>
</feature>
<dbReference type="EMBL" id="UYRR01031122">
    <property type="protein sequence ID" value="VDK46251.1"/>
    <property type="molecule type" value="Genomic_DNA"/>
</dbReference>
<organism evidence="2 3">
    <name type="scientific">Anisakis simplex</name>
    <name type="common">Herring worm</name>
    <dbReference type="NCBI Taxonomy" id="6269"/>
    <lineage>
        <taxon>Eukaryota</taxon>
        <taxon>Metazoa</taxon>
        <taxon>Ecdysozoa</taxon>
        <taxon>Nematoda</taxon>
        <taxon>Chromadorea</taxon>
        <taxon>Rhabditida</taxon>
        <taxon>Spirurina</taxon>
        <taxon>Ascaridomorpha</taxon>
        <taxon>Ascaridoidea</taxon>
        <taxon>Anisakidae</taxon>
        <taxon>Anisakis</taxon>
        <taxon>Anisakis simplex complex</taxon>
    </lineage>
</organism>
<sequence>MKTNDDSRMPNSGGTRSLQGSPRISKQQPQFVGQQISSTPNSPMINRRKFDRINQWNLEHQRLAHLKCGSSGAPSTRTSSVISAMSGISRVSNMSMMSALSISTEISDLPDMNQMVSIHCIEHSFSSVCVPYIRSAQYSSASSCASFAENIDPTYYLKVEQAVDELSGKMRLFAQNTEGMHANDSLRHVAERIYKLSREHDLSRIPYNKLRAYIINTMYLVKMGPDIEEVEQALLAAMYIFSTKPVTFRTLQEIFREHTDEVLAVFAQRLDHRCYYSNFAAITIHTLLVFAFDSKLRIGAATKTQLMNKFVQLLRAFVQLSVEHRLRERNKHIIIDTVRMLAHREDSIKV</sequence>
<feature type="region of interest" description="Disordered" evidence="1">
    <location>
        <begin position="1"/>
        <end position="45"/>
    </location>
</feature>
<accession>A0A3P6RR84</accession>
<evidence type="ECO:0000256" key="1">
    <source>
        <dbReference type="SAM" id="MobiDB-lite"/>
    </source>
</evidence>
<proteinExistence type="predicted"/>
<protein>
    <submittedName>
        <fullName evidence="2">Uncharacterized protein</fullName>
    </submittedName>
</protein>
<evidence type="ECO:0000313" key="2">
    <source>
        <dbReference type="EMBL" id="VDK46251.1"/>
    </source>
</evidence>
<dbReference type="AlphaFoldDB" id="A0A3P6RR84"/>
<name>A0A3P6RR84_ANISI</name>
<dbReference type="Proteomes" id="UP000267096">
    <property type="component" value="Unassembled WGS sequence"/>
</dbReference>
<evidence type="ECO:0000313" key="3">
    <source>
        <dbReference type="Proteomes" id="UP000267096"/>
    </source>
</evidence>